<evidence type="ECO:0000259" key="5">
    <source>
        <dbReference type="Pfam" id="PF04542"/>
    </source>
</evidence>
<protein>
    <recommendedName>
        <fullName evidence="9">RNA polymerase sigma 70</fullName>
    </recommendedName>
</protein>
<gene>
    <name evidence="7" type="ORF">WG68_08160</name>
</gene>
<dbReference type="OrthoDB" id="9797134at2"/>
<dbReference type="Pfam" id="PF04542">
    <property type="entry name" value="Sigma70_r2"/>
    <property type="match status" value="1"/>
</dbReference>
<dbReference type="InterPro" id="IPR013249">
    <property type="entry name" value="RNA_pol_sigma70_r4_t2"/>
</dbReference>
<dbReference type="Pfam" id="PF08281">
    <property type="entry name" value="Sigma70_r4_2"/>
    <property type="match status" value="1"/>
</dbReference>
<dbReference type="InterPro" id="IPR013324">
    <property type="entry name" value="RNA_pol_sigma_r3/r4-like"/>
</dbReference>
<dbReference type="InterPro" id="IPR013325">
    <property type="entry name" value="RNA_pol_sigma_r2"/>
</dbReference>
<name>A0A0M2V526_9GAMM</name>
<evidence type="ECO:0000256" key="1">
    <source>
        <dbReference type="ARBA" id="ARBA00010641"/>
    </source>
</evidence>
<sequence length="177" mass="20293">MQQAQLDLLVLAMQGGDRRAFSLLYQHYHRDLRRFAAYLLANPAVAEDLVQNVWLKVSQRIGRLNDPAVFTSWLYRAVRWEVLDYQKQVASQKQQPIDDAELIAASGPDYTQQHAANSDLAKAMAQLAVDERLVLQLHYLHELELSQIALILEIPTGTVKSRLHRARQQLQQQLQAQ</sequence>
<dbReference type="EMBL" id="LAHO01000006">
    <property type="protein sequence ID" value="KKO45967.1"/>
    <property type="molecule type" value="Genomic_DNA"/>
</dbReference>
<evidence type="ECO:0000256" key="4">
    <source>
        <dbReference type="ARBA" id="ARBA00023163"/>
    </source>
</evidence>
<dbReference type="InterPro" id="IPR007627">
    <property type="entry name" value="RNA_pol_sigma70_r2"/>
</dbReference>
<keyword evidence="3" id="KW-0731">Sigma factor</keyword>
<dbReference type="AlphaFoldDB" id="A0A0M2V526"/>
<dbReference type="Gene3D" id="1.10.10.10">
    <property type="entry name" value="Winged helix-like DNA-binding domain superfamily/Winged helix DNA-binding domain"/>
    <property type="match status" value="1"/>
</dbReference>
<dbReference type="InterPro" id="IPR036388">
    <property type="entry name" value="WH-like_DNA-bd_sf"/>
</dbReference>
<keyword evidence="4" id="KW-0804">Transcription</keyword>
<dbReference type="GO" id="GO:0003677">
    <property type="term" value="F:DNA binding"/>
    <property type="evidence" value="ECO:0007669"/>
    <property type="project" value="InterPro"/>
</dbReference>
<reference evidence="7 8" key="1">
    <citation type="submission" date="2015-03" db="EMBL/GenBank/DDBJ databases">
        <title>Draft genome sequences of two protease-producing strains of Arsukibacterium isolated from two cold and alkaline environments.</title>
        <authorList>
            <person name="Lylloff J.E."/>
            <person name="Skov L.B."/>
            <person name="Jepsen M."/>
            <person name="Hallin P.F."/>
            <person name="Sorensen S.J."/>
            <person name="Stougaard P."/>
            <person name="Glaring M.A."/>
        </authorList>
    </citation>
    <scope>NUCLEOTIDE SEQUENCE [LARGE SCALE GENOMIC DNA]</scope>
    <source>
        <strain evidence="7 8">GCM72</strain>
    </source>
</reference>
<evidence type="ECO:0000313" key="7">
    <source>
        <dbReference type="EMBL" id="KKO45967.1"/>
    </source>
</evidence>
<feature type="domain" description="RNA polymerase sigma-70 region 2" evidence="5">
    <location>
        <begin position="24"/>
        <end position="87"/>
    </location>
</feature>
<dbReference type="NCBIfam" id="TIGR02937">
    <property type="entry name" value="sigma70-ECF"/>
    <property type="match status" value="1"/>
</dbReference>
<dbReference type="CDD" id="cd06171">
    <property type="entry name" value="Sigma70_r4"/>
    <property type="match status" value="1"/>
</dbReference>
<dbReference type="PANTHER" id="PTHR43133">
    <property type="entry name" value="RNA POLYMERASE ECF-TYPE SIGMA FACTO"/>
    <property type="match status" value="1"/>
</dbReference>
<comment type="similarity">
    <text evidence="1">Belongs to the sigma-70 factor family. ECF subfamily.</text>
</comment>
<dbReference type="GO" id="GO:0006352">
    <property type="term" value="P:DNA-templated transcription initiation"/>
    <property type="evidence" value="ECO:0007669"/>
    <property type="project" value="InterPro"/>
</dbReference>
<comment type="caution">
    <text evidence="7">The sequence shown here is derived from an EMBL/GenBank/DDBJ whole genome shotgun (WGS) entry which is preliminary data.</text>
</comment>
<dbReference type="InterPro" id="IPR014284">
    <property type="entry name" value="RNA_pol_sigma-70_dom"/>
</dbReference>
<dbReference type="Gene3D" id="1.10.1740.10">
    <property type="match status" value="1"/>
</dbReference>
<accession>A0A0M2V526</accession>
<dbReference type="Proteomes" id="UP000034228">
    <property type="component" value="Unassembled WGS sequence"/>
</dbReference>
<organism evidence="7 8">
    <name type="scientific">Arsukibacterium ikkense</name>
    <dbReference type="NCBI Taxonomy" id="336831"/>
    <lineage>
        <taxon>Bacteria</taxon>
        <taxon>Pseudomonadati</taxon>
        <taxon>Pseudomonadota</taxon>
        <taxon>Gammaproteobacteria</taxon>
        <taxon>Chromatiales</taxon>
        <taxon>Chromatiaceae</taxon>
        <taxon>Arsukibacterium</taxon>
    </lineage>
</organism>
<dbReference type="PANTHER" id="PTHR43133:SF46">
    <property type="entry name" value="RNA POLYMERASE SIGMA-70 FACTOR ECF SUBFAMILY"/>
    <property type="match status" value="1"/>
</dbReference>
<evidence type="ECO:0008006" key="9">
    <source>
        <dbReference type="Google" id="ProtNLM"/>
    </source>
</evidence>
<keyword evidence="8" id="KW-1185">Reference proteome</keyword>
<dbReference type="InterPro" id="IPR039425">
    <property type="entry name" value="RNA_pol_sigma-70-like"/>
</dbReference>
<proteinExistence type="inferred from homology"/>
<feature type="domain" description="RNA polymerase sigma factor 70 region 4 type 2" evidence="6">
    <location>
        <begin position="120"/>
        <end position="170"/>
    </location>
</feature>
<evidence type="ECO:0000259" key="6">
    <source>
        <dbReference type="Pfam" id="PF08281"/>
    </source>
</evidence>
<keyword evidence="2" id="KW-0805">Transcription regulation</keyword>
<dbReference type="SUPFAM" id="SSF88659">
    <property type="entry name" value="Sigma3 and sigma4 domains of RNA polymerase sigma factors"/>
    <property type="match status" value="1"/>
</dbReference>
<evidence type="ECO:0000256" key="2">
    <source>
        <dbReference type="ARBA" id="ARBA00023015"/>
    </source>
</evidence>
<evidence type="ECO:0000256" key="3">
    <source>
        <dbReference type="ARBA" id="ARBA00023082"/>
    </source>
</evidence>
<dbReference type="RefSeq" id="WP_046557170.1">
    <property type="nucleotide sequence ID" value="NZ_LAHO01000006.1"/>
</dbReference>
<dbReference type="PATRIC" id="fig|336831.14.peg.849"/>
<evidence type="ECO:0000313" key="8">
    <source>
        <dbReference type="Proteomes" id="UP000034228"/>
    </source>
</evidence>
<dbReference type="GO" id="GO:0016987">
    <property type="term" value="F:sigma factor activity"/>
    <property type="evidence" value="ECO:0007669"/>
    <property type="project" value="UniProtKB-KW"/>
</dbReference>
<dbReference type="STRING" id="336831.WG68_08160"/>
<dbReference type="SUPFAM" id="SSF88946">
    <property type="entry name" value="Sigma2 domain of RNA polymerase sigma factors"/>
    <property type="match status" value="1"/>
</dbReference>